<dbReference type="EMBL" id="DQTV01000015">
    <property type="protein sequence ID" value="HIP56561.1"/>
    <property type="molecule type" value="Genomic_DNA"/>
</dbReference>
<dbReference type="InterPro" id="IPR010920">
    <property type="entry name" value="LSM_dom_sf"/>
</dbReference>
<dbReference type="InterPro" id="IPR011066">
    <property type="entry name" value="MscS_channel_C_sf"/>
</dbReference>
<dbReference type="SUPFAM" id="SSF82689">
    <property type="entry name" value="Mechanosensitive channel protein MscS (YggB), C-terminal domain"/>
    <property type="match status" value="1"/>
</dbReference>
<comment type="caution">
    <text evidence="10">The sequence shown here is derived from an EMBL/GenBank/DDBJ whole genome shotgun (WGS) entry which is preliminary data.</text>
</comment>
<gene>
    <name evidence="10" type="ORF">EYH02_00600</name>
</gene>
<evidence type="ECO:0000313" key="11">
    <source>
        <dbReference type="Proteomes" id="UP000605805"/>
    </source>
</evidence>
<evidence type="ECO:0000256" key="6">
    <source>
        <dbReference type="ARBA" id="ARBA00023136"/>
    </source>
</evidence>
<comment type="subcellular location">
    <subcellularLocation>
        <location evidence="1">Cell membrane</location>
        <topology evidence="1">Multi-pass membrane protein</topology>
    </subcellularLocation>
</comment>
<dbReference type="SUPFAM" id="SSF82861">
    <property type="entry name" value="Mechanosensitive channel protein MscS (YggB), transmembrane region"/>
    <property type="match status" value="1"/>
</dbReference>
<evidence type="ECO:0000313" key="10">
    <source>
        <dbReference type="EMBL" id="HIP56561.1"/>
    </source>
</evidence>
<dbReference type="GO" id="GO:0005886">
    <property type="term" value="C:plasma membrane"/>
    <property type="evidence" value="ECO:0007669"/>
    <property type="project" value="UniProtKB-SubCell"/>
</dbReference>
<evidence type="ECO:0000256" key="4">
    <source>
        <dbReference type="ARBA" id="ARBA00022692"/>
    </source>
</evidence>
<feature type="transmembrane region" description="Helical" evidence="7">
    <location>
        <begin position="76"/>
        <end position="96"/>
    </location>
</feature>
<name>A0A832YX26_9CREN</name>
<dbReference type="SUPFAM" id="SSF50182">
    <property type="entry name" value="Sm-like ribonucleoproteins"/>
    <property type="match status" value="1"/>
</dbReference>
<sequence>MILPLDLGSTVRALSIIAILCVGFILAYLVRKALFKALIRVLPQSLAKNIAKVCFYILTALTLLIALGTAGIDLTALALAGGFAGIVVGFALQPLLSNLFTGIYIISEKALNPGELIEVNGIQGYVLEISLMSTKIRSLDGAILRIPNNEVFNSILRNFSQTPVRRIEFLVSIAYREDAEKAYNVIKHVLEQHPYVLIEPPPEVFVSKLDSSGVNITVRVWVPTELWYDVTMDLLWKLKKAISEAGIEIPFTQIDVWFRTPLKIEKSCQNLTSET</sequence>
<dbReference type="Gene3D" id="1.10.287.1260">
    <property type="match status" value="1"/>
</dbReference>
<accession>A0A832YX26</accession>
<dbReference type="GO" id="GO:0008381">
    <property type="term" value="F:mechanosensitive monoatomic ion channel activity"/>
    <property type="evidence" value="ECO:0007669"/>
    <property type="project" value="InterPro"/>
</dbReference>
<dbReference type="Gene3D" id="2.30.30.60">
    <property type="match status" value="1"/>
</dbReference>
<keyword evidence="6 7" id="KW-0472">Membrane</keyword>
<dbReference type="InterPro" id="IPR023408">
    <property type="entry name" value="MscS_beta-dom_sf"/>
</dbReference>
<evidence type="ECO:0000256" key="2">
    <source>
        <dbReference type="ARBA" id="ARBA00008017"/>
    </source>
</evidence>
<dbReference type="InterPro" id="IPR011014">
    <property type="entry name" value="MscS_channel_TM-2"/>
</dbReference>
<organism evidence="10 11">
    <name type="scientific">Ignisphaera aggregans</name>
    <dbReference type="NCBI Taxonomy" id="334771"/>
    <lineage>
        <taxon>Archaea</taxon>
        <taxon>Thermoproteota</taxon>
        <taxon>Thermoprotei</taxon>
        <taxon>Desulfurococcales</taxon>
        <taxon>Desulfurococcaceae</taxon>
        <taxon>Ignisphaera</taxon>
    </lineage>
</organism>
<evidence type="ECO:0000256" key="7">
    <source>
        <dbReference type="SAM" id="Phobius"/>
    </source>
</evidence>
<feature type="transmembrane region" description="Helical" evidence="7">
    <location>
        <begin position="12"/>
        <end position="30"/>
    </location>
</feature>
<evidence type="ECO:0000256" key="1">
    <source>
        <dbReference type="ARBA" id="ARBA00004651"/>
    </source>
</evidence>
<dbReference type="Pfam" id="PF00924">
    <property type="entry name" value="MS_channel_2nd"/>
    <property type="match status" value="1"/>
</dbReference>
<evidence type="ECO:0000256" key="3">
    <source>
        <dbReference type="ARBA" id="ARBA00022475"/>
    </source>
</evidence>
<keyword evidence="4 7" id="KW-0812">Transmembrane</keyword>
<dbReference type="InterPro" id="IPR049278">
    <property type="entry name" value="MS_channel_C"/>
</dbReference>
<keyword evidence="5 7" id="KW-1133">Transmembrane helix</keyword>
<protein>
    <submittedName>
        <fullName evidence="10">Mechanosensitive ion channel family protein</fullName>
    </submittedName>
</protein>
<evidence type="ECO:0000259" key="8">
    <source>
        <dbReference type="Pfam" id="PF00924"/>
    </source>
</evidence>
<feature type="domain" description="Mechanosensitive ion channel MscS C-terminal" evidence="9">
    <location>
        <begin position="167"/>
        <end position="249"/>
    </location>
</feature>
<evidence type="ECO:0000259" key="9">
    <source>
        <dbReference type="Pfam" id="PF21082"/>
    </source>
</evidence>
<evidence type="ECO:0000256" key="5">
    <source>
        <dbReference type="ARBA" id="ARBA00022989"/>
    </source>
</evidence>
<dbReference type="Pfam" id="PF21082">
    <property type="entry name" value="MS_channel_3rd"/>
    <property type="match status" value="1"/>
</dbReference>
<comment type="similarity">
    <text evidence="2">Belongs to the MscS (TC 1.A.23) family.</text>
</comment>
<feature type="transmembrane region" description="Helical" evidence="7">
    <location>
        <begin position="50"/>
        <end position="70"/>
    </location>
</feature>
<dbReference type="Proteomes" id="UP000605805">
    <property type="component" value="Unassembled WGS sequence"/>
</dbReference>
<keyword evidence="3" id="KW-1003">Cell membrane</keyword>
<dbReference type="Gene3D" id="3.30.70.100">
    <property type="match status" value="1"/>
</dbReference>
<reference evidence="10" key="1">
    <citation type="journal article" date="2020" name="ISME J.">
        <title>Gammaproteobacteria mediating utilization of methyl-, sulfur- and petroleum organic compounds in deep ocean hydrothermal plumes.</title>
        <authorList>
            <person name="Zhou Z."/>
            <person name="Liu Y."/>
            <person name="Pan J."/>
            <person name="Cron B.R."/>
            <person name="Toner B.M."/>
            <person name="Anantharaman K."/>
            <person name="Breier J.A."/>
            <person name="Dick G.J."/>
            <person name="Li M."/>
        </authorList>
    </citation>
    <scope>NUCLEOTIDE SEQUENCE</scope>
    <source>
        <strain evidence="10">SZUA-1435</strain>
    </source>
</reference>
<dbReference type="PANTHER" id="PTHR30221:SF20">
    <property type="entry name" value="SMALL-CONDUCTANCE MECHANOSENSITIVE CHANNEL"/>
    <property type="match status" value="1"/>
</dbReference>
<dbReference type="PANTHER" id="PTHR30221">
    <property type="entry name" value="SMALL-CONDUCTANCE MECHANOSENSITIVE CHANNEL"/>
    <property type="match status" value="1"/>
</dbReference>
<dbReference type="AlphaFoldDB" id="A0A832YX26"/>
<dbReference type="InterPro" id="IPR006685">
    <property type="entry name" value="MscS_channel_2nd"/>
</dbReference>
<feature type="domain" description="Mechanosensitive ion channel MscS" evidence="8">
    <location>
        <begin position="95"/>
        <end position="160"/>
    </location>
</feature>
<dbReference type="InterPro" id="IPR045275">
    <property type="entry name" value="MscS_archaea/bacteria_type"/>
</dbReference>
<proteinExistence type="inferred from homology"/>